<evidence type="ECO:0000313" key="1">
    <source>
        <dbReference type="EMBL" id="KAJ8377485.1"/>
    </source>
</evidence>
<gene>
    <name evidence="1" type="ORF">AAFF_G00259530</name>
</gene>
<sequence length="75" mass="8209">MEEPIAALVALLARDDVPAPDVETTRPRGRPYGVGHAVWKIAIGSGASESEECVHLQCCRRHYGEVWFAAANDYV</sequence>
<dbReference type="AlphaFoldDB" id="A0AAD7RCE1"/>
<dbReference type="EMBL" id="JAINUG010000351">
    <property type="protein sequence ID" value="KAJ8377485.1"/>
    <property type="molecule type" value="Genomic_DNA"/>
</dbReference>
<organism evidence="1 2">
    <name type="scientific">Aldrovandia affinis</name>
    <dbReference type="NCBI Taxonomy" id="143900"/>
    <lineage>
        <taxon>Eukaryota</taxon>
        <taxon>Metazoa</taxon>
        <taxon>Chordata</taxon>
        <taxon>Craniata</taxon>
        <taxon>Vertebrata</taxon>
        <taxon>Euteleostomi</taxon>
        <taxon>Actinopterygii</taxon>
        <taxon>Neopterygii</taxon>
        <taxon>Teleostei</taxon>
        <taxon>Notacanthiformes</taxon>
        <taxon>Halosauridae</taxon>
        <taxon>Aldrovandia</taxon>
    </lineage>
</organism>
<comment type="caution">
    <text evidence="1">The sequence shown here is derived from an EMBL/GenBank/DDBJ whole genome shotgun (WGS) entry which is preliminary data.</text>
</comment>
<dbReference type="Proteomes" id="UP001221898">
    <property type="component" value="Unassembled WGS sequence"/>
</dbReference>
<reference evidence="1" key="1">
    <citation type="journal article" date="2023" name="Science">
        <title>Genome structures resolve the early diversification of teleost fishes.</title>
        <authorList>
            <person name="Parey E."/>
            <person name="Louis A."/>
            <person name="Montfort J."/>
            <person name="Bouchez O."/>
            <person name="Roques C."/>
            <person name="Iampietro C."/>
            <person name="Lluch J."/>
            <person name="Castinel A."/>
            <person name="Donnadieu C."/>
            <person name="Desvignes T."/>
            <person name="Floi Bucao C."/>
            <person name="Jouanno E."/>
            <person name="Wen M."/>
            <person name="Mejri S."/>
            <person name="Dirks R."/>
            <person name="Jansen H."/>
            <person name="Henkel C."/>
            <person name="Chen W.J."/>
            <person name="Zahm M."/>
            <person name="Cabau C."/>
            <person name="Klopp C."/>
            <person name="Thompson A.W."/>
            <person name="Robinson-Rechavi M."/>
            <person name="Braasch I."/>
            <person name="Lecointre G."/>
            <person name="Bobe J."/>
            <person name="Postlethwait J.H."/>
            <person name="Berthelot C."/>
            <person name="Roest Crollius H."/>
            <person name="Guiguen Y."/>
        </authorList>
    </citation>
    <scope>NUCLEOTIDE SEQUENCE</scope>
    <source>
        <strain evidence="1">NC1722</strain>
    </source>
</reference>
<keyword evidence="2" id="KW-1185">Reference proteome</keyword>
<proteinExistence type="predicted"/>
<protein>
    <submittedName>
        <fullName evidence="1">Uncharacterized protein</fullName>
    </submittedName>
</protein>
<name>A0AAD7RCE1_9TELE</name>
<evidence type="ECO:0000313" key="2">
    <source>
        <dbReference type="Proteomes" id="UP001221898"/>
    </source>
</evidence>
<accession>A0AAD7RCE1</accession>